<keyword evidence="1" id="KW-0378">Hydrolase</keyword>
<proteinExistence type="predicted"/>
<dbReference type="Gene3D" id="3.90.79.10">
    <property type="entry name" value="Nucleoside Triphosphate Pyrophosphohydrolase"/>
    <property type="match status" value="1"/>
</dbReference>
<evidence type="ECO:0000256" key="1">
    <source>
        <dbReference type="ARBA" id="ARBA00022801"/>
    </source>
</evidence>
<name>A0A6A4GZE8_9AGAR</name>
<organism evidence="3 4">
    <name type="scientific">Gymnopus androsaceus JB14</name>
    <dbReference type="NCBI Taxonomy" id="1447944"/>
    <lineage>
        <taxon>Eukaryota</taxon>
        <taxon>Fungi</taxon>
        <taxon>Dikarya</taxon>
        <taxon>Basidiomycota</taxon>
        <taxon>Agaricomycotina</taxon>
        <taxon>Agaricomycetes</taxon>
        <taxon>Agaricomycetidae</taxon>
        <taxon>Agaricales</taxon>
        <taxon>Marasmiineae</taxon>
        <taxon>Omphalotaceae</taxon>
        <taxon>Gymnopus</taxon>
    </lineage>
</organism>
<dbReference type="EMBL" id="ML769634">
    <property type="protein sequence ID" value="KAE9391161.1"/>
    <property type="molecule type" value="Genomic_DNA"/>
</dbReference>
<dbReference type="CDD" id="cd02883">
    <property type="entry name" value="NUDIX_Hydrolase"/>
    <property type="match status" value="1"/>
</dbReference>
<dbReference type="GO" id="GO:0016787">
    <property type="term" value="F:hydrolase activity"/>
    <property type="evidence" value="ECO:0007669"/>
    <property type="project" value="UniProtKB-KW"/>
</dbReference>
<keyword evidence="4" id="KW-1185">Reference proteome</keyword>
<sequence>MIRRRSTCFCREGGRISGETLQEAAVREAYEESGYQVSFLPLYKYTHQPPSPADPLAVTRPDTEPFYMTVMTWEPRVRNGKVVDSGGEYFISWFMGQIEENAIHHENTGMPDEQNYKSYIVTFEEALACLPKPEANVVRYAQHVWTAHLEYLREREMELSDPSHMLNAGLEASMGNVSLGD</sequence>
<dbReference type="InterPro" id="IPR000086">
    <property type="entry name" value="NUDIX_hydrolase_dom"/>
</dbReference>
<evidence type="ECO:0000313" key="4">
    <source>
        <dbReference type="Proteomes" id="UP000799118"/>
    </source>
</evidence>
<feature type="domain" description="Nudix hydrolase" evidence="2">
    <location>
        <begin position="13"/>
        <end position="63"/>
    </location>
</feature>
<dbReference type="InterPro" id="IPR020084">
    <property type="entry name" value="NUDIX_hydrolase_CS"/>
</dbReference>
<dbReference type="InterPro" id="IPR015797">
    <property type="entry name" value="NUDIX_hydrolase-like_dom_sf"/>
</dbReference>
<protein>
    <recommendedName>
        <fullName evidence="2">Nudix hydrolase domain-containing protein</fullName>
    </recommendedName>
</protein>
<gene>
    <name evidence="3" type="ORF">BT96DRAFT_318236</name>
</gene>
<accession>A0A6A4GZE8</accession>
<evidence type="ECO:0000313" key="3">
    <source>
        <dbReference type="EMBL" id="KAE9391161.1"/>
    </source>
</evidence>
<dbReference type="Pfam" id="PF00293">
    <property type="entry name" value="NUDIX"/>
    <property type="match status" value="1"/>
</dbReference>
<dbReference type="AlphaFoldDB" id="A0A6A4GZE8"/>
<evidence type="ECO:0000259" key="2">
    <source>
        <dbReference type="Pfam" id="PF00293"/>
    </source>
</evidence>
<dbReference type="SUPFAM" id="SSF55811">
    <property type="entry name" value="Nudix"/>
    <property type="match status" value="1"/>
</dbReference>
<dbReference type="OrthoDB" id="276276at2759"/>
<dbReference type="Proteomes" id="UP000799118">
    <property type="component" value="Unassembled WGS sequence"/>
</dbReference>
<reference evidence="3" key="1">
    <citation type="journal article" date="2019" name="Environ. Microbiol.">
        <title>Fungal ecological strategies reflected in gene transcription - a case study of two litter decomposers.</title>
        <authorList>
            <person name="Barbi F."/>
            <person name="Kohler A."/>
            <person name="Barry K."/>
            <person name="Baskaran P."/>
            <person name="Daum C."/>
            <person name="Fauchery L."/>
            <person name="Ihrmark K."/>
            <person name="Kuo A."/>
            <person name="LaButti K."/>
            <person name="Lipzen A."/>
            <person name="Morin E."/>
            <person name="Grigoriev I.V."/>
            <person name="Henrissat B."/>
            <person name="Lindahl B."/>
            <person name="Martin F."/>
        </authorList>
    </citation>
    <scope>NUCLEOTIDE SEQUENCE</scope>
    <source>
        <strain evidence="3">JB14</strain>
    </source>
</reference>
<dbReference type="PROSITE" id="PS00893">
    <property type="entry name" value="NUDIX_BOX"/>
    <property type="match status" value="1"/>
</dbReference>